<protein>
    <submittedName>
        <fullName evidence="1">Uncharacterized protein</fullName>
    </submittedName>
</protein>
<evidence type="ECO:0000313" key="1">
    <source>
        <dbReference type="EMBL" id="GBP26064.1"/>
    </source>
</evidence>
<keyword evidence="2" id="KW-1185">Reference proteome</keyword>
<dbReference type="AlphaFoldDB" id="A0A4C1UJJ7"/>
<dbReference type="EMBL" id="BGZK01000175">
    <property type="protein sequence ID" value="GBP26064.1"/>
    <property type="molecule type" value="Genomic_DNA"/>
</dbReference>
<gene>
    <name evidence="1" type="ORF">EVAR_20080_1</name>
</gene>
<dbReference type="Proteomes" id="UP000299102">
    <property type="component" value="Unassembled WGS sequence"/>
</dbReference>
<evidence type="ECO:0000313" key="2">
    <source>
        <dbReference type="Proteomes" id="UP000299102"/>
    </source>
</evidence>
<organism evidence="1 2">
    <name type="scientific">Eumeta variegata</name>
    <name type="common">Bagworm moth</name>
    <name type="synonym">Eumeta japonica</name>
    <dbReference type="NCBI Taxonomy" id="151549"/>
    <lineage>
        <taxon>Eukaryota</taxon>
        <taxon>Metazoa</taxon>
        <taxon>Ecdysozoa</taxon>
        <taxon>Arthropoda</taxon>
        <taxon>Hexapoda</taxon>
        <taxon>Insecta</taxon>
        <taxon>Pterygota</taxon>
        <taxon>Neoptera</taxon>
        <taxon>Endopterygota</taxon>
        <taxon>Lepidoptera</taxon>
        <taxon>Glossata</taxon>
        <taxon>Ditrysia</taxon>
        <taxon>Tineoidea</taxon>
        <taxon>Psychidae</taxon>
        <taxon>Oiketicinae</taxon>
        <taxon>Eumeta</taxon>
    </lineage>
</organism>
<accession>A0A4C1UJJ7</accession>
<name>A0A4C1UJJ7_EUMVA</name>
<proteinExistence type="predicted"/>
<reference evidence="1 2" key="1">
    <citation type="journal article" date="2019" name="Commun. Biol.">
        <title>The bagworm genome reveals a unique fibroin gene that provides high tensile strength.</title>
        <authorList>
            <person name="Kono N."/>
            <person name="Nakamura H."/>
            <person name="Ohtoshi R."/>
            <person name="Tomita M."/>
            <person name="Numata K."/>
            <person name="Arakawa K."/>
        </authorList>
    </citation>
    <scope>NUCLEOTIDE SEQUENCE [LARGE SCALE GENOMIC DNA]</scope>
</reference>
<sequence length="148" mass="16307">MRLRGSGVETALAYEDRTRYNLTCSASTRRDPSSDSSDAPPASGLTHCDLITFLMREHYTTTLYRQATTDNHSHSYRARDSRKVATGNFESPYRFVKINSAAQLSMNSDIIQKMREAGDGPSAPSKAAVEGARSAHKSTITGYILNKI</sequence>
<comment type="caution">
    <text evidence="1">The sequence shown here is derived from an EMBL/GenBank/DDBJ whole genome shotgun (WGS) entry which is preliminary data.</text>
</comment>